<dbReference type="AlphaFoldDB" id="A0A8K1CDF8"/>
<dbReference type="EMBL" id="SPLM01000108">
    <property type="protein sequence ID" value="TMW60770.1"/>
    <property type="molecule type" value="Genomic_DNA"/>
</dbReference>
<dbReference type="PANTHER" id="PTHR13009:SF22">
    <property type="entry name" value="LD43819P"/>
    <property type="match status" value="1"/>
</dbReference>
<dbReference type="SMART" id="SM01000">
    <property type="entry name" value="Aha1_N"/>
    <property type="match status" value="1"/>
</dbReference>
<dbReference type="PROSITE" id="PS50865">
    <property type="entry name" value="ZF_MYND_2"/>
    <property type="match status" value="1"/>
</dbReference>
<feature type="region of interest" description="Disordered" evidence="6">
    <location>
        <begin position="123"/>
        <end position="185"/>
    </location>
</feature>
<feature type="region of interest" description="Disordered" evidence="6">
    <location>
        <begin position="51"/>
        <end position="83"/>
    </location>
</feature>
<dbReference type="SUPFAM" id="SSF144232">
    <property type="entry name" value="HIT/MYND zinc finger-like"/>
    <property type="match status" value="1"/>
</dbReference>
<dbReference type="SUPFAM" id="SSF103111">
    <property type="entry name" value="Activator of Hsp90 ATPase, Aha1"/>
    <property type="match status" value="1"/>
</dbReference>
<sequence length="375" mass="41096">MSSTTTSVGWDTTLAGQSWASPMPDSASTMDTSNLIERTREVAVSDANDYSRFKNIGDSDSDDENAKSKSNTAAVKPSESGVEACRNCHKPGAKLKCSICKKAAYCARKCQASDWQFHKRICKKPEEKKPEPPRKQPSPSKPEASSSSSSSSASSSSAAKKTTTPGPKKTTTKSSSTEVVVDEPDLPASEMRGYKNGLPYFHRELSEHEQNLIGDIAPKKVEVAPEVVQPTAHAGSAWNAAGTFEERNFTKWAEDKWRAVFTNKTYTEGSYNATLKSPDKITGDASVCVVRGKKRFLFDFNFKLPFEIVVSGTTYRGDYQMNDISNDEDYEISATWSKKPSSAAEASALHKFVSGGLKKEVVRLVGDFIREFQSQ</sequence>
<dbReference type="GO" id="GO:0051087">
    <property type="term" value="F:protein-folding chaperone binding"/>
    <property type="evidence" value="ECO:0007669"/>
    <property type="project" value="InterPro"/>
</dbReference>
<evidence type="ECO:0000313" key="9">
    <source>
        <dbReference type="Proteomes" id="UP000794436"/>
    </source>
</evidence>
<dbReference type="GO" id="GO:0005829">
    <property type="term" value="C:cytosol"/>
    <property type="evidence" value="ECO:0007669"/>
    <property type="project" value="TreeGrafter"/>
</dbReference>
<keyword evidence="3 5" id="KW-0863">Zinc-finger</keyword>
<evidence type="ECO:0000256" key="6">
    <source>
        <dbReference type="SAM" id="MobiDB-lite"/>
    </source>
</evidence>
<dbReference type="Proteomes" id="UP000794436">
    <property type="component" value="Unassembled WGS sequence"/>
</dbReference>
<evidence type="ECO:0000256" key="2">
    <source>
        <dbReference type="ARBA" id="ARBA00022723"/>
    </source>
</evidence>
<keyword evidence="4" id="KW-0862">Zinc</keyword>
<evidence type="ECO:0000313" key="8">
    <source>
        <dbReference type="EMBL" id="TMW60770.1"/>
    </source>
</evidence>
<gene>
    <name evidence="8" type="ORF">Poli38472_000812</name>
</gene>
<feature type="compositionally biased region" description="Basic and acidic residues" evidence="6">
    <location>
        <begin position="123"/>
        <end position="134"/>
    </location>
</feature>
<comment type="caution">
    <text evidence="8">The sequence shown here is derived from an EMBL/GenBank/DDBJ whole genome shotgun (WGS) entry which is preliminary data.</text>
</comment>
<dbReference type="PANTHER" id="PTHR13009">
    <property type="entry name" value="HEAT SHOCK PROTEIN 90 HSP90 CO-CHAPERONE AHA-1"/>
    <property type="match status" value="1"/>
</dbReference>
<dbReference type="GO" id="GO:0001671">
    <property type="term" value="F:ATPase activator activity"/>
    <property type="evidence" value="ECO:0007669"/>
    <property type="project" value="InterPro"/>
</dbReference>
<evidence type="ECO:0000256" key="5">
    <source>
        <dbReference type="PROSITE-ProRule" id="PRU00134"/>
    </source>
</evidence>
<dbReference type="Gene3D" id="3.15.10.20">
    <property type="entry name" value="Activator of Hsp90 ATPase Aha1, N-terminal domain"/>
    <property type="match status" value="1"/>
</dbReference>
<dbReference type="PROSITE" id="PS01360">
    <property type="entry name" value="ZF_MYND_1"/>
    <property type="match status" value="1"/>
</dbReference>
<feature type="domain" description="MYND-type" evidence="7">
    <location>
        <begin position="85"/>
        <end position="122"/>
    </location>
</feature>
<feature type="compositionally biased region" description="Low complexity" evidence="6">
    <location>
        <begin position="141"/>
        <end position="177"/>
    </location>
</feature>
<dbReference type="InterPro" id="IPR015310">
    <property type="entry name" value="AHSA1-like_N"/>
</dbReference>
<comment type="similarity">
    <text evidence="1">Belongs to the AHA1 family.</text>
</comment>
<dbReference type="GO" id="GO:0006457">
    <property type="term" value="P:protein folding"/>
    <property type="evidence" value="ECO:0007669"/>
    <property type="project" value="TreeGrafter"/>
</dbReference>
<keyword evidence="2" id="KW-0479">Metal-binding</keyword>
<dbReference type="Gene3D" id="6.10.140.2220">
    <property type="match status" value="1"/>
</dbReference>
<evidence type="ECO:0000259" key="7">
    <source>
        <dbReference type="PROSITE" id="PS50865"/>
    </source>
</evidence>
<dbReference type="Pfam" id="PF09229">
    <property type="entry name" value="Aha1_N"/>
    <property type="match status" value="1"/>
</dbReference>
<name>A0A8K1CDF8_PYTOL</name>
<organism evidence="8 9">
    <name type="scientific">Pythium oligandrum</name>
    <name type="common">Mycoparasitic fungus</name>
    <dbReference type="NCBI Taxonomy" id="41045"/>
    <lineage>
        <taxon>Eukaryota</taxon>
        <taxon>Sar</taxon>
        <taxon>Stramenopiles</taxon>
        <taxon>Oomycota</taxon>
        <taxon>Peronosporomycetes</taxon>
        <taxon>Pythiales</taxon>
        <taxon>Pythiaceae</taxon>
        <taxon>Pythium</taxon>
    </lineage>
</organism>
<protein>
    <recommendedName>
        <fullName evidence="7">MYND-type domain-containing protein</fullName>
    </recommendedName>
</protein>
<feature type="region of interest" description="Disordered" evidence="6">
    <location>
        <begin position="1"/>
        <end position="31"/>
    </location>
</feature>
<dbReference type="GO" id="GO:0008270">
    <property type="term" value="F:zinc ion binding"/>
    <property type="evidence" value="ECO:0007669"/>
    <property type="project" value="UniProtKB-KW"/>
</dbReference>
<dbReference type="OrthoDB" id="341421at2759"/>
<evidence type="ECO:0000256" key="1">
    <source>
        <dbReference type="ARBA" id="ARBA00006817"/>
    </source>
</evidence>
<evidence type="ECO:0000256" key="4">
    <source>
        <dbReference type="ARBA" id="ARBA00022833"/>
    </source>
</evidence>
<dbReference type="InterPro" id="IPR002893">
    <property type="entry name" value="Znf_MYND"/>
</dbReference>
<evidence type="ECO:0000256" key="3">
    <source>
        <dbReference type="ARBA" id="ARBA00022771"/>
    </source>
</evidence>
<proteinExistence type="inferred from homology"/>
<dbReference type="Pfam" id="PF01753">
    <property type="entry name" value="zf-MYND"/>
    <property type="match status" value="1"/>
</dbReference>
<dbReference type="InterPro" id="IPR036338">
    <property type="entry name" value="Aha1"/>
</dbReference>
<accession>A0A8K1CDF8</accession>
<keyword evidence="9" id="KW-1185">Reference proteome</keyword>
<reference evidence="8" key="1">
    <citation type="submission" date="2019-03" db="EMBL/GenBank/DDBJ databases">
        <title>Long read genome sequence of the mycoparasitic Pythium oligandrum ATCC 38472 isolated from sugarbeet rhizosphere.</title>
        <authorList>
            <person name="Gaulin E."/>
        </authorList>
    </citation>
    <scope>NUCLEOTIDE SEQUENCE</scope>
    <source>
        <strain evidence="8">ATCC 38472_TT</strain>
    </source>
</reference>